<evidence type="ECO:0000313" key="2">
    <source>
        <dbReference type="Proteomes" id="UP000325440"/>
    </source>
</evidence>
<dbReference type="AlphaFoldDB" id="A0A5E4NHG1"/>
<reference evidence="1 2" key="1">
    <citation type="submission" date="2019-08" db="EMBL/GenBank/DDBJ databases">
        <authorList>
            <person name="Alioto T."/>
            <person name="Alioto T."/>
            <person name="Gomez Garrido J."/>
        </authorList>
    </citation>
    <scope>NUCLEOTIDE SEQUENCE [LARGE SCALE GENOMIC DNA]</scope>
</reference>
<accession>A0A5E4NHG1</accession>
<keyword evidence="2" id="KW-1185">Reference proteome</keyword>
<dbReference type="EMBL" id="CABPRJ010002367">
    <property type="protein sequence ID" value="VVC43161.1"/>
    <property type="molecule type" value="Genomic_DNA"/>
</dbReference>
<name>A0A5E4NHG1_9HEMI</name>
<evidence type="ECO:0000313" key="1">
    <source>
        <dbReference type="EMBL" id="VVC43161.1"/>
    </source>
</evidence>
<sequence>MKSKYPTVNIFNRNVHVLEETIDDPNAPSTSTTNTTVSTNNFVVYQTVISSQIP</sequence>
<gene>
    <name evidence="1" type="ORF">CINCED_3A019784</name>
</gene>
<dbReference type="Proteomes" id="UP000325440">
    <property type="component" value="Unassembled WGS sequence"/>
</dbReference>
<proteinExistence type="predicted"/>
<protein>
    <submittedName>
        <fullName evidence="1">Uncharacterized protein</fullName>
    </submittedName>
</protein>
<organism evidence="1 2">
    <name type="scientific">Cinara cedri</name>
    <dbReference type="NCBI Taxonomy" id="506608"/>
    <lineage>
        <taxon>Eukaryota</taxon>
        <taxon>Metazoa</taxon>
        <taxon>Ecdysozoa</taxon>
        <taxon>Arthropoda</taxon>
        <taxon>Hexapoda</taxon>
        <taxon>Insecta</taxon>
        <taxon>Pterygota</taxon>
        <taxon>Neoptera</taxon>
        <taxon>Paraneoptera</taxon>
        <taxon>Hemiptera</taxon>
        <taxon>Sternorrhyncha</taxon>
        <taxon>Aphidomorpha</taxon>
        <taxon>Aphidoidea</taxon>
        <taxon>Aphididae</taxon>
        <taxon>Lachninae</taxon>
        <taxon>Cinara</taxon>
    </lineage>
</organism>